<protein>
    <submittedName>
        <fullName evidence="2">Glycosyltransferase</fullName>
    </submittedName>
</protein>
<dbReference type="RefSeq" id="WP_301590109.1">
    <property type="nucleotide sequence ID" value="NZ_JAPFQI010000007.1"/>
</dbReference>
<keyword evidence="3" id="KW-1185">Reference proteome</keyword>
<dbReference type="PANTHER" id="PTHR43685">
    <property type="entry name" value="GLYCOSYLTRANSFERASE"/>
    <property type="match status" value="1"/>
</dbReference>
<dbReference type="CDD" id="cd00761">
    <property type="entry name" value="Glyco_tranf_GTA_type"/>
    <property type="match status" value="1"/>
</dbReference>
<dbReference type="InterPro" id="IPR050834">
    <property type="entry name" value="Glycosyltransf_2"/>
</dbReference>
<evidence type="ECO:0000313" key="3">
    <source>
        <dbReference type="Proteomes" id="UP001526430"/>
    </source>
</evidence>
<dbReference type="SUPFAM" id="SSF53448">
    <property type="entry name" value="Nucleotide-diphospho-sugar transferases"/>
    <property type="match status" value="1"/>
</dbReference>
<dbReference type="EMBL" id="JAPFQI010000007">
    <property type="protein sequence ID" value="MCW8086129.1"/>
    <property type="molecule type" value="Genomic_DNA"/>
</dbReference>
<dbReference type="Proteomes" id="UP001526430">
    <property type="component" value="Unassembled WGS sequence"/>
</dbReference>
<proteinExistence type="predicted"/>
<dbReference type="InterPro" id="IPR001173">
    <property type="entry name" value="Glyco_trans_2-like"/>
</dbReference>
<dbReference type="Pfam" id="PF00535">
    <property type="entry name" value="Glycos_transf_2"/>
    <property type="match status" value="1"/>
</dbReference>
<comment type="caution">
    <text evidence="2">The sequence shown here is derived from an EMBL/GenBank/DDBJ whole genome shotgun (WGS) entry which is preliminary data.</text>
</comment>
<gene>
    <name evidence="2" type="ORF">OF850_10860</name>
</gene>
<dbReference type="InterPro" id="IPR029044">
    <property type="entry name" value="Nucleotide-diphossugar_trans"/>
</dbReference>
<evidence type="ECO:0000313" key="2">
    <source>
        <dbReference type="EMBL" id="MCW8086129.1"/>
    </source>
</evidence>
<name>A0ABT3NVE6_9PROT</name>
<accession>A0ABT3NVE6</accession>
<evidence type="ECO:0000259" key="1">
    <source>
        <dbReference type="Pfam" id="PF00535"/>
    </source>
</evidence>
<reference evidence="2 3" key="1">
    <citation type="submission" date="2022-10" db="EMBL/GenBank/DDBJ databases">
        <title>Roseococcus glaciei nov., sp. nov., isolated from glacier.</title>
        <authorList>
            <person name="Liu Q."/>
            <person name="Xin Y.-H."/>
        </authorList>
    </citation>
    <scope>NUCLEOTIDE SEQUENCE [LARGE SCALE GENOMIC DNA]</scope>
    <source>
        <strain evidence="2 3">MDT2-1-1</strain>
    </source>
</reference>
<dbReference type="PANTHER" id="PTHR43685:SF2">
    <property type="entry name" value="GLYCOSYLTRANSFERASE 2-LIKE DOMAIN-CONTAINING PROTEIN"/>
    <property type="match status" value="1"/>
</dbReference>
<organism evidence="2 3">
    <name type="scientific">Sabulicella glaciei</name>
    <dbReference type="NCBI Taxonomy" id="2984948"/>
    <lineage>
        <taxon>Bacteria</taxon>
        <taxon>Pseudomonadati</taxon>
        <taxon>Pseudomonadota</taxon>
        <taxon>Alphaproteobacteria</taxon>
        <taxon>Acetobacterales</taxon>
        <taxon>Acetobacteraceae</taxon>
        <taxon>Sabulicella</taxon>
    </lineage>
</organism>
<sequence>MTLRISVVIPAHNRVHLLAETLDSVLAQDHAPHEVIVVDDGSTDATLSMLEAYAGRITVGCIPHSGAMVARNAGLRLASGDVVAFCDSDDVWLPGHLQSMARLWEAAPGLDAAYANFRLVRDGVWAERDKFSDAPPGFFAGARLLGGGLALFDEPPFPRLLRFTPFFPSALAARRDFLLRTGGWDEAAPPGASRDFATALRVAEHGRIGLVLSATVSIRQPARLSPAQVQRMNLDDAAILDHVLATRPSLLPHAAAIRASARRRRLQALETAFVRQDFAAVRAIAARLGATPPLRVHAKIGVAALPPGLRTVAARTLLSLGTLRSQTLRRVAQGA</sequence>
<feature type="domain" description="Glycosyltransferase 2-like" evidence="1">
    <location>
        <begin position="6"/>
        <end position="126"/>
    </location>
</feature>
<dbReference type="Gene3D" id="3.90.550.10">
    <property type="entry name" value="Spore Coat Polysaccharide Biosynthesis Protein SpsA, Chain A"/>
    <property type="match status" value="1"/>
</dbReference>